<comment type="caution">
    <text evidence="1">The sequence shown here is derived from an EMBL/GenBank/DDBJ whole genome shotgun (WGS) entry which is preliminary data.</text>
</comment>
<dbReference type="InterPro" id="IPR029044">
    <property type="entry name" value="Nucleotide-diphossugar_trans"/>
</dbReference>
<dbReference type="STRING" id="28066.RF819_07780"/>
<dbReference type="OrthoDB" id="5180856at2"/>
<keyword evidence="2" id="KW-1185">Reference proteome</keyword>
<name>A0A1T1ARB5_RHOFE</name>
<evidence type="ECO:0008006" key="3">
    <source>
        <dbReference type="Google" id="ProtNLM"/>
    </source>
</evidence>
<sequence length="310" mass="35553">MPSLAPIVLFAYSRPEHVRQTLNALSVNTLADQSDLVVYADAARSEHDSEAVHAVRELIRGVSGFRSVLLIERATNYGLARNIIEGVSEVLRQSERVIVLEDDMVTSPLFLTFMNEALDRYCDNDDVMHISGYNYPMRTDGLPETFFLPPASCWGWATWARAWQHFSKDPSELARVFSARQRRVFNLDGAFPFWTQVMLNAQGRMNTWAVFWYASIFRRKGLCLHPRQSYVQNIGHDDSGTHTPQSSVFDVVLNSCRVENWCETYSCNDLALTRLKTYFRSVTSFRVKARMLCETILGSFPHRSRARMCE</sequence>
<proteinExistence type="predicted"/>
<dbReference type="Gene3D" id="3.90.550.10">
    <property type="entry name" value="Spore Coat Polysaccharide Biosynthesis Protein SpsA, Chain A"/>
    <property type="match status" value="1"/>
</dbReference>
<evidence type="ECO:0000313" key="1">
    <source>
        <dbReference type="EMBL" id="OOV06640.1"/>
    </source>
</evidence>
<accession>A0A1T1ARB5</accession>
<dbReference type="Proteomes" id="UP000190750">
    <property type="component" value="Unassembled WGS sequence"/>
</dbReference>
<dbReference type="EMBL" id="MTJN01000002">
    <property type="protein sequence ID" value="OOV06640.1"/>
    <property type="molecule type" value="Genomic_DNA"/>
</dbReference>
<evidence type="ECO:0000313" key="2">
    <source>
        <dbReference type="Proteomes" id="UP000190750"/>
    </source>
</evidence>
<organism evidence="1 2">
    <name type="scientific">Rhodoferax fermentans</name>
    <dbReference type="NCBI Taxonomy" id="28066"/>
    <lineage>
        <taxon>Bacteria</taxon>
        <taxon>Pseudomonadati</taxon>
        <taxon>Pseudomonadota</taxon>
        <taxon>Betaproteobacteria</taxon>
        <taxon>Burkholderiales</taxon>
        <taxon>Comamonadaceae</taxon>
        <taxon>Rhodoferax</taxon>
    </lineage>
</organism>
<dbReference type="AlphaFoldDB" id="A0A1T1ARB5"/>
<reference evidence="1 2" key="1">
    <citation type="submission" date="2017-01" db="EMBL/GenBank/DDBJ databases">
        <title>Genome sequencing of Rhodoferax fermentans JCM 7819.</title>
        <authorList>
            <person name="Kim Y.J."/>
            <person name="Farh M.E.-A."/>
            <person name="Yang D.-C."/>
        </authorList>
    </citation>
    <scope>NUCLEOTIDE SEQUENCE [LARGE SCALE GENOMIC DNA]</scope>
    <source>
        <strain evidence="1 2">JCM 7819</strain>
    </source>
</reference>
<dbReference type="SUPFAM" id="SSF53448">
    <property type="entry name" value="Nucleotide-diphospho-sugar transferases"/>
    <property type="match status" value="1"/>
</dbReference>
<protein>
    <recommendedName>
        <fullName evidence="3">Sugar transferase</fullName>
    </recommendedName>
</protein>
<dbReference type="RefSeq" id="WP_078364458.1">
    <property type="nucleotide sequence ID" value="NZ_MTJN01000002.1"/>
</dbReference>
<gene>
    <name evidence="1" type="ORF">RF819_07780</name>
</gene>